<dbReference type="KEGG" id="camu:CA2015_4036"/>
<name>A0A0H4PGS6_9BACT</name>
<keyword evidence="2" id="KW-1185">Reference proteome</keyword>
<organism evidence="1 2">
    <name type="scientific">Cyclobacterium amurskyense</name>
    <dbReference type="NCBI Taxonomy" id="320787"/>
    <lineage>
        <taxon>Bacteria</taxon>
        <taxon>Pseudomonadati</taxon>
        <taxon>Bacteroidota</taxon>
        <taxon>Cytophagia</taxon>
        <taxon>Cytophagales</taxon>
        <taxon>Cyclobacteriaceae</taxon>
        <taxon>Cyclobacterium</taxon>
    </lineage>
</organism>
<protein>
    <recommendedName>
        <fullName evidence="3">Lipocalin-like domain-containing protein</fullName>
    </recommendedName>
</protein>
<dbReference type="OrthoDB" id="1492862at2"/>
<evidence type="ECO:0000313" key="2">
    <source>
        <dbReference type="Proteomes" id="UP000036520"/>
    </source>
</evidence>
<sequence>MKTFKFTLILFILISGLNSCEEDTIEPHTTLQDLETEKYFDSEIFTESNFKIYGTWELYTVSGGFSGSGHDLNFQYLVIKEYGIYGFVKNNSLLEYGKISPAIQTTNDLRWIVVSEKDKKSNSFFIDSEKYVEFIGNDTLNLYSPCCDRYNYQFKRVK</sequence>
<evidence type="ECO:0008006" key="3">
    <source>
        <dbReference type="Google" id="ProtNLM"/>
    </source>
</evidence>
<gene>
    <name evidence="1" type="ORF">CA2015_4036</name>
</gene>
<accession>A0A0H4PGS6</accession>
<dbReference type="EMBL" id="CP012040">
    <property type="protein sequence ID" value="AKP53394.1"/>
    <property type="molecule type" value="Genomic_DNA"/>
</dbReference>
<dbReference type="RefSeq" id="WP_048643508.1">
    <property type="nucleotide sequence ID" value="NZ_CP012040.1"/>
</dbReference>
<dbReference type="Proteomes" id="UP000036520">
    <property type="component" value="Chromosome"/>
</dbReference>
<dbReference type="AlphaFoldDB" id="A0A0H4PGS6"/>
<proteinExistence type="predicted"/>
<evidence type="ECO:0000313" key="1">
    <source>
        <dbReference type="EMBL" id="AKP53394.1"/>
    </source>
</evidence>
<reference evidence="1 2" key="1">
    <citation type="submission" date="2015-07" db="EMBL/GenBank/DDBJ databases">
        <authorList>
            <person name="Kim K.M."/>
        </authorList>
    </citation>
    <scope>NUCLEOTIDE SEQUENCE [LARGE SCALE GENOMIC DNA]</scope>
    <source>
        <strain evidence="1 2">KCTC 12363</strain>
    </source>
</reference>